<name>A0A835II26_9MAGN</name>
<dbReference type="GO" id="GO:0005524">
    <property type="term" value="F:ATP binding"/>
    <property type="evidence" value="ECO:0007669"/>
    <property type="project" value="InterPro"/>
</dbReference>
<dbReference type="Gene3D" id="1.10.1420.10">
    <property type="match status" value="2"/>
</dbReference>
<dbReference type="PANTHER" id="PTHR11361">
    <property type="entry name" value="DNA MISMATCH REPAIR PROTEIN MUTS FAMILY MEMBER"/>
    <property type="match status" value="1"/>
</dbReference>
<evidence type="ECO:0000256" key="3">
    <source>
        <dbReference type="ARBA" id="ARBA00023204"/>
    </source>
</evidence>
<proteinExistence type="predicted"/>
<reference evidence="8 9" key="1">
    <citation type="submission" date="2020-10" db="EMBL/GenBank/DDBJ databases">
        <title>The Coptis chinensis genome and diversification of protoberbering-type alkaloids.</title>
        <authorList>
            <person name="Wang B."/>
            <person name="Shu S."/>
            <person name="Song C."/>
            <person name="Liu Y."/>
        </authorList>
    </citation>
    <scope>NUCLEOTIDE SEQUENCE [LARGE SCALE GENOMIC DNA]</scope>
    <source>
        <strain evidence="8">HL-2020</strain>
        <tissue evidence="8">Leaf</tissue>
    </source>
</reference>
<dbReference type="PANTHER" id="PTHR11361:SF122">
    <property type="entry name" value="DNA MISMATCH REPAIR PROTEIN MSH3"/>
    <property type="match status" value="1"/>
</dbReference>
<dbReference type="GO" id="GO:0030983">
    <property type="term" value="F:mismatched DNA binding"/>
    <property type="evidence" value="ECO:0007669"/>
    <property type="project" value="InterPro"/>
</dbReference>
<sequence>MSPQSRIETKGIGVDDKECGVEGGFDVRIGFVAVEISTGDVVYGEFNDNVMRMALEGVVLSLSPAEVLLGEPLSKQTEKMLLSYAGPTSSVRVERASRDCFKDGGALAEVTRLYENMGGDSSIYAQEHDIDNTAWDKHLLGVEGIMTIPGLAVQALALIMRHLKQFGFERIMCLGATLRPFYSNMEMTLSANALQQLEVLRNNSDGSETGSFACNESHPHYIWFHGFLNTGYEVTHPLCDRTSISARLDAVSEIAESMTPSTKQNGGGVDNEDECVAHVKPLINDVLCSVLTTLGRSTDIQRGITRIFHRTATASEVYEFRNLLELIRLGYQFHLSVQFCDVAAWCSIHYGQPPQDISVYLAFALSSDSFFVSMLQFIAVVCAILYAGKQLQQLQVDHEDSNEELQEKTVHSALLRRLLLTASSPTVVNHAAKLLSLLNKDAADQKDLQNLFITSDGQFPEVARAQTTVEVASHKLDSLISMYREAAWVRNLDFISVSGSTHLIEVIRRTF</sequence>
<organism evidence="8 9">
    <name type="scientific">Coptis chinensis</name>
    <dbReference type="NCBI Taxonomy" id="261450"/>
    <lineage>
        <taxon>Eukaryota</taxon>
        <taxon>Viridiplantae</taxon>
        <taxon>Streptophyta</taxon>
        <taxon>Embryophyta</taxon>
        <taxon>Tracheophyta</taxon>
        <taxon>Spermatophyta</taxon>
        <taxon>Magnoliopsida</taxon>
        <taxon>Ranunculales</taxon>
        <taxon>Ranunculaceae</taxon>
        <taxon>Coptidoideae</taxon>
        <taxon>Coptis</taxon>
    </lineage>
</organism>
<dbReference type="GO" id="GO:0005634">
    <property type="term" value="C:nucleus"/>
    <property type="evidence" value="ECO:0007669"/>
    <property type="project" value="UniProtKB-SubCell"/>
</dbReference>
<dbReference type="GO" id="GO:0140664">
    <property type="term" value="F:ATP-dependent DNA damage sensor activity"/>
    <property type="evidence" value="ECO:0007669"/>
    <property type="project" value="InterPro"/>
</dbReference>
<dbReference type="FunFam" id="3.30.420.110:FF:000010">
    <property type="entry name" value="DNA mismatch repair protein"/>
    <property type="match status" value="1"/>
</dbReference>
<protein>
    <recommendedName>
        <fullName evidence="2 6">DNA mismatch repair protein MSH3</fullName>
    </recommendedName>
    <alternativeName>
        <fullName evidence="2 6">DNA mismatch repair protein MSH3</fullName>
    </alternativeName>
    <alternativeName>
        <fullName evidence="5">MutS protein homolog 3</fullName>
    </alternativeName>
</protein>
<keyword evidence="4" id="KW-0539">Nucleus</keyword>
<dbReference type="SUPFAM" id="SSF48334">
    <property type="entry name" value="DNA repair protein MutS, domain III"/>
    <property type="match status" value="1"/>
</dbReference>
<comment type="subcellular location">
    <subcellularLocation>
        <location evidence="1">Nucleus</location>
    </subcellularLocation>
</comment>
<evidence type="ECO:0000259" key="7">
    <source>
        <dbReference type="Pfam" id="PF05188"/>
    </source>
</evidence>
<evidence type="ECO:0000256" key="4">
    <source>
        <dbReference type="ARBA" id="ARBA00023242"/>
    </source>
</evidence>
<evidence type="ECO:0000313" key="8">
    <source>
        <dbReference type="EMBL" id="KAF9617579.1"/>
    </source>
</evidence>
<keyword evidence="3" id="KW-0234">DNA repair</keyword>
<keyword evidence="3" id="KW-0227">DNA damage</keyword>
<dbReference type="AlphaFoldDB" id="A0A835II26"/>
<dbReference type="GO" id="GO:0006312">
    <property type="term" value="P:mitotic recombination"/>
    <property type="evidence" value="ECO:0007669"/>
    <property type="project" value="TreeGrafter"/>
</dbReference>
<accession>A0A835II26</accession>
<keyword evidence="9" id="KW-1185">Reference proteome</keyword>
<dbReference type="OrthoDB" id="10252754at2759"/>
<dbReference type="InterPro" id="IPR045076">
    <property type="entry name" value="MutS"/>
</dbReference>
<gene>
    <name evidence="8" type="ORF">IFM89_037391</name>
</gene>
<comment type="caution">
    <text evidence="8">The sequence shown here is derived from an EMBL/GenBank/DDBJ whole genome shotgun (WGS) entry which is preliminary data.</text>
</comment>
<evidence type="ECO:0000256" key="2">
    <source>
        <dbReference type="ARBA" id="ARBA00022151"/>
    </source>
</evidence>
<dbReference type="InterPro" id="IPR036678">
    <property type="entry name" value="MutS_con_dom_sf"/>
</dbReference>
<evidence type="ECO:0000256" key="1">
    <source>
        <dbReference type="ARBA" id="ARBA00004123"/>
    </source>
</evidence>
<dbReference type="InterPro" id="IPR036187">
    <property type="entry name" value="DNA_mismatch_repair_MutS_sf"/>
</dbReference>
<evidence type="ECO:0000256" key="6">
    <source>
        <dbReference type="ARBA" id="ARBA00073774"/>
    </source>
</evidence>
<dbReference type="Gene3D" id="3.30.420.110">
    <property type="entry name" value="MutS, connector domain"/>
    <property type="match status" value="1"/>
</dbReference>
<feature type="domain" description="DNA mismatch repair protein MutS connector" evidence="7">
    <location>
        <begin position="27"/>
        <end position="78"/>
    </location>
</feature>
<dbReference type="Pfam" id="PF05188">
    <property type="entry name" value="MutS_II"/>
    <property type="match status" value="1"/>
</dbReference>
<evidence type="ECO:0000313" key="9">
    <source>
        <dbReference type="Proteomes" id="UP000631114"/>
    </source>
</evidence>
<dbReference type="InterPro" id="IPR007860">
    <property type="entry name" value="DNA_mmatch_repair_MutS_con_dom"/>
</dbReference>
<dbReference type="Proteomes" id="UP000631114">
    <property type="component" value="Unassembled WGS sequence"/>
</dbReference>
<evidence type="ECO:0000256" key="5">
    <source>
        <dbReference type="ARBA" id="ARBA00029792"/>
    </source>
</evidence>
<dbReference type="EMBL" id="JADFTS010000003">
    <property type="protein sequence ID" value="KAF9617579.1"/>
    <property type="molecule type" value="Genomic_DNA"/>
</dbReference>
<dbReference type="GO" id="GO:0006298">
    <property type="term" value="P:mismatch repair"/>
    <property type="evidence" value="ECO:0007669"/>
    <property type="project" value="InterPro"/>
</dbReference>